<evidence type="ECO:0000313" key="7">
    <source>
        <dbReference type="EMBL" id="QOY54981.1"/>
    </source>
</evidence>
<dbReference type="Pfam" id="PF01168">
    <property type="entry name" value="Ala_racemase_N"/>
    <property type="match status" value="1"/>
</dbReference>
<dbReference type="InterPro" id="IPR001608">
    <property type="entry name" value="Ala_racemase_N"/>
</dbReference>
<feature type="binding site" evidence="5">
    <location>
        <position position="117"/>
    </location>
    <ligand>
        <name>substrate</name>
    </ligand>
</feature>
<dbReference type="Gene3D" id="3.20.20.10">
    <property type="entry name" value="Alanine racemase"/>
    <property type="match status" value="1"/>
</dbReference>
<evidence type="ECO:0000256" key="1">
    <source>
        <dbReference type="ARBA" id="ARBA00001933"/>
    </source>
</evidence>
<dbReference type="EMBL" id="CP054493">
    <property type="protein sequence ID" value="QOY54981.1"/>
    <property type="molecule type" value="Genomic_DNA"/>
</dbReference>
<dbReference type="PRINTS" id="PR00992">
    <property type="entry name" value="ALARACEMASE"/>
</dbReference>
<dbReference type="Gene3D" id="2.40.37.10">
    <property type="entry name" value="Lyase, Ornithine Decarboxylase, Chain A, domain 1"/>
    <property type="match status" value="1"/>
</dbReference>
<proteinExistence type="predicted"/>
<evidence type="ECO:0000313" key="8">
    <source>
        <dbReference type="Proteomes" id="UP000593836"/>
    </source>
</evidence>
<name>A0A7S7M0P3_9BACT</name>
<dbReference type="InterPro" id="IPR011079">
    <property type="entry name" value="Ala_racemase_C"/>
</dbReference>
<dbReference type="KEGG" id="smas:HUE87_01675"/>
<dbReference type="Pfam" id="PF00842">
    <property type="entry name" value="Ala_racemase_C"/>
    <property type="match status" value="1"/>
</dbReference>
<evidence type="ECO:0000256" key="2">
    <source>
        <dbReference type="ARBA" id="ARBA00022898"/>
    </source>
</evidence>
<evidence type="ECO:0000259" key="6">
    <source>
        <dbReference type="SMART" id="SM01005"/>
    </source>
</evidence>
<dbReference type="PROSITE" id="PS00395">
    <property type="entry name" value="ALANINE_RACEMASE"/>
    <property type="match status" value="1"/>
</dbReference>
<dbReference type="EC" id="5.1.1.1" evidence="7"/>
<dbReference type="RefSeq" id="WP_194367023.1">
    <property type="nucleotide sequence ID" value="NZ_CP054493.1"/>
</dbReference>
<dbReference type="AlphaFoldDB" id="A0A7S7M0P3"/>
<evidence type="ECO:0000256" key="4">
    <source>
        <dbReference type="PIRSR" id="PIRSR600821-50"/>
    </source>
</evidence>
<dbReference type="NCBIfam" id="NF000791">
    <property type="entry name" value="PRK00053.2-2"/>
    <property type="match status" value="1"/>
</dbReference>
<dbReference type="Proteomes" id="UP000593836">
    <property type="component" value="Chromosome"/>
</dbReference>
<accession>A0A7S7M0P3</accession>
<feature type="binding site" evidence="5">
    <location>
        <position position="293"/>
    </location>
    <ligand>
        <name>substrate</name>
    </ligand>
</feature>
<dbReference type="PANTHER" id="PTHR30511">
    <property type="entry name" value="ALANINE RACEMASE"/>
    <property type="match status" value="1"/>
</dbReference>
<feature type="domain" description="Alanine racemase C-terminal" evidence="6">
    <location>
        <begin position="227"/>
        <end position="338"/>
    </location>
</feature>
<dbReference type="InterPro" id="IPR009006">
    <property type="entry name" value="Ala_racemase/Decarboxylase_C"/>
</dbReference>
<dbReference type="GO" id="GO:0005829">
    <property type="term" value="C:cytosol"/>
    <property type="evidence" value="ECO:0007669"/>
    <property type="project" value="TreeGrafter"/>
</dbReference>
<reference evidence="7 8" key="1">
    <citation type="submission" date="2020-05" db="EMBL/GenBank/DDBJ databases">
        <title>Sulfurimonas marisnigri, sp. nov., and Sulfurimonas baltica, sp. nov., manganese oxide reducing chemolithoautotrophs of the class Epsilonproteobacteria isolated from the pelagic redoxclines of the Black and Baltic Seas and emended description of the genus Sulfurimonas.</title>
        <authorList>
            <person name="Henkel J.V."/>
            <person name="Laudan C."/>
            <person name="Werner J."/>
            <person name="Neu T."/>
            <person name="Plewe S."/>
            <person name="Sproer C."/>
            <person name="Bunk B."/>
            <person name="Schulz-Vogt H.N."/>
        </authorList>
    </citation>
    <scope>NUCLEOTIDE SEQUENCE [LARGE SCALE GENOMIC DNA]</scope>
    <source>
        <strain evidence="7 8">SoZ1</strain>
    </source>
</reference>
<gene>
    <name evidence="7" type="ORF">HUE87_01675</name>
</gene>
<dbReference type="PANTHER" id="PTHR30511:SF0">
    <property type="entry name" value="ALANINE RACEMASE, CATABOLIC-RELATED"/>
    <property type="match status" value="1"/>
</dbReference>
<dbReference type="SMART" id="SM01005">
    <property type="entry name" value="Ala_racemase_C"/>
    <property type="match status" value="1"/>
</dbReference>
<dbReference type="InterPro" id="IPR000821">
    <property type="entry name" value="Ala_racemase"/>
</dbReference>
<keyword evidence="2 4" id="KW-0663">Pyridoxal phosphate</keyword>
<sequence>MAYITLNKNNFFNNLDIIAEHTKSVDKIALVLKDNGYGHGLLEMSALAKEYGVKKAVVRTCKEAKFIEEFFEYILVLGEIPKNKSDKIRYTINDLKSISKFPSGTKVELKVDTGMHRNGIDVSELQEAFVKIKEAGLVFEAVFTHHRSADELTSEWFWQNDNFKSVKKNSKELAKEFGFSNLRFHSSNSASLFRHVEFDEDMARVGIAAYGCMKLPKSLHVENLKPVLSLYANKVSSRELRKGQRVGYGGDYEANDSCKVSNYDFGYGDGFFRSCANGYKTPDNEELVGRISMDNSSFLSDKDELLIFDDAAQVAPYAGTISYEVLTSLKSDIFRKIV</sequence>
<protein>
    <submittedName>
        <fullName evidence="7">Alanine racemase</fullName>
        <ecNumber evidence="7">5.1.1.1</ecNumber>
    </submittedName>
</protein>
<dbReference type="GO" id="GO:0030632">
    <property type="term" value="P:D-alanine biosynthetic process"/>
    <property type="evidence" value="ECO:0007669"/>
    <property type="project" value="TreeGrafter"/>
</dbReference>
<evidence type="ECO:0000256" key="3">
    <source>
        <dbReference type="ARBA" id="ARBA00023235"/>
    </source>
</evidence>
<dbReference type="GO" id="GO:0008784">
    <property type="term" value="F:alanine racemase activity"/>
    <property type="evidence" value="ECO:0007669"/>
    <property type="project" value="UniProtKB-EC"/>
</dbReference>
<keyword evidence="3 7" id="KW-0413">Isomerase</keyword>
<dbReference type="InterPro" id="IPR020622">
    <property type="entry name" value="Ala_racemase_pyridoxalP-BS"/>
</dbReference>
<evidence type="ECO:0000256" key="5">
    <source>
        <dbReference type="PIRSR" id="PIRSR600821-52"/>
    </source>
</evidence>
<organism evidence="7 8">
    <name type="scientific">Candidatus Sulfurimonas marisnigri</name>
    <dbReference type="NCBI Taxonomy" id="2740405"/>
    <lineage>
        <taxon>Bacteria</taxon>
        <taxon>Pseudomonadati</taxon>
        <taxon>Campylobacterota</taxon>
        <taxon>Epsilonproteobacteria</taxon>
        <taxon>Campylobacterales</taxon>
        <taxon>Sulfurimonadaceae</taxon>
        <taxon>Sulfurimonas</taxon>
    </lineage>
</organism>
<comment type="cofactor">
    <cofactor evidence="1 4">
        <name>pyridoxal 5'-phosphate</name>
        <dbReference type="ChEBI" id="CHEBI:597326"/>
    </cofactor>
</comment>
<dbReference type="GO" id="GO:0030170">
    <property type="term" value="F:pyridoxal phosphate binding"/>
    <property type="evidence" value="ECO:0007669"/>
    <property type="project" value="TreeGrafter"/>
</dbReference>
<dbReference type="SUPFAM" id="SSF50621">
    <property type="entry name" value="Alanine racemase C-terminal domain-like"/>
    <property type="match status" value="1"/>
</dbReference>
<feature type="modified residue" description="N6-(pyridoxal phosphate)lysine" evidence="4">
    <location>
        <position position="33"/>
    </location>
</feature>
<dbReference type="InterPro" id="IPR029066">
    <property type="entry name" value="PLP-binding_barrel"/>
</dbReference>
<dbReference type="SUPFAM" id="SSF51419">
    <property type="entry name" value="PLP-binding barrel"/>
    <property type="match status" value="1"/>
</dbReference>
<keyword evidence="8" id="KW-1185">Reference proteome</keyword>